<keyword evidence="4" id="KW-1185">Reference proteome</keyword>
<evidence type="ECO:0000313" key="4">
    <source>
        <dbReference type="Proteomes" id="UP001642540"/>
    </source>
</evidence>
<name>A0ABP1S2B9_9HEXA</name>
<dbReference type="SUPFAM" id="SSF47459">
    <property type="entry name" value="HLH, helix-loop-helix DNA-binding domain"/>
    <property type="match status" value="1"/>
</dbReference>
<dbReference type="CDD" id="cd19712">
    <property type="entry name" value="bHLH_TS_dimmed_like"/>
    <property type="match status" value="1"/>
</dbReference>
<dbReference type="PANTHER" id="PTHR19290">
    <property type="entry name" value="BASIC HELIX-LOOP-HELIX PROTEIN NEUROGENIN-RELATED"/>
    <property type="match status" value="1"/>
</dbReference>
<dbReference type="PROSITE" id="PS50888">
    <property type="entry name" value="BHLH"/>
    <property type="match status" value="1"/>
</dbReference>
<reference evidence="3 4" key="1">
    <citation type="submission" date="2024-08" db="EMBL/GenBank/DDBJ databases">
        <authorList>
            <person name="Cucini C."/>
            <person name="Frati F."/>
        </authorList>
    </citation>
    <scope>NUCLEOTIDE SEQUENCE [LARGE SCALE GENOMIC DNA]</scope>
</reference>
<evidence type="ECO:0000256" key="1">
    <source>
        <dbReference type="SAM" id="MobiDB-lite"/>
    </source>
</evidence>
<dbReference type="InterPro" id="IPR011598">
    <property type="entry name" value="bHLH_dom"/>
</dbReference>
<dbReference type="Gene3D" id="4.10.280.10">
    <property type="entry name" value="Helix-loop-helix DNA-binding domain"/>
    <property type="match status" value="1"/>
</dbReference>
<feature type="compositionally biased region" description="Acidic residues" evidence="1">
    <location>
        <begin position="286"/>
        <end position="295"/>
    </location>
</feature>
<evidence type="ECO:0000313" key="3">
    <source>
        <dbReference type="EMBL" id="CAL8142215.1"/>
    </source>
</evidence>
<gene>
    <name evidence="3" type="ORF">ODALV1_LOCUS28978</name>
</gene>
<comment type="caution">
    <text evidence="3">The sequence shown here is derived from an EMBL/GenBank/DDBJ whole genome shotgun (WGS) entry which is preliminary data.</text>
</comment>
<feature type="region of interest" description="Disordered" evidence="1">
    <location>
        <begin position="1"/>
        <end position="43"/>
    </location>
</feature>
<dbReference type="InterPro" id="IPR050359">
    <property type="entry name" value="bHLH_transcription_factors"/>
</dbReference>
<evidence type="ECO:0000259" key="2">
    <source>
        <dbReference type="PROSITE" id="PS50888"/>
    </source>
</evidence>
<feature type="compositionally biased region" description="Gly residues" evidence="1">
    <location>
        <begin position="69"/>
        <end position="80"/>
    </location>
</feature>
<sequence length="306" mass="33022">MVVQSNMMSESRTQERSSRGRKRVMREQTSRKQSKQISEPLETIDIDLFDDDIPVSDELMESILNSTGIVGGTSSGGSGAGDDLDDYDEIDSSDDNLDGTSTSSSTQYLRSARNSNSGSGSSALFSDKEGCSFAGSEERLISAEKTGGRRRGAGSNSNHSGGGSGGGSSGSVAGDDGSVNGGNCSASEKSASGERRRKTVMSARERNLRRLESNERERQRMHSLNDAFQQLREVIPHVTMQRKLSKIETLTLAKHYIMALTNVICDMRGEEKPYKFLEELAASGGADDDELDEETNNNSIFISSPS</sequence>
<feature type="region of interest" description="Disordered" evidence="1">
    <location>
        <begin position="284"/>
        <end position="306"/>
    </location>
</feature>
<dbReference type="Pfam" id="PF00010">
    <property type="entry name" value="HLH"/>
    <property type="match status" value="1"/>
</dbReference>
<dbReference type="PANTHER" id="PTHR19290:SF167">
    <property type="entry name" value="PROTEIN DIMMED"/>
    <property type="match status" value="1"/>
</dbReference>
<dbReference type="Proteomes" id="UP001642540">
    <property type="component" value="Unassembled WGS sequence"/>
</dbReference>
<dbReference type="SMART" id="SM00353">
    <property type="entry name" value="HLH"/>
    <property type="match status" value="1"/>
</dbReference>
<feature type="compositionally biased region" description="Low complexity" evidence="1">
    <location>
        <begin position="109"/>
        <end position="124"/>
    </location>
</feature>
<protein>
    <recommendedName>
        <fullName evidence="2">BHLH domain-containing protein</fullName>
    </recommendedName>
</protein>
<feature type="region of interest" description="Disordered" evidence="1">
    <location>
        <begin position="67"/>
        <end position="125"/>
    </location>
</feature>
<feature type="compositionally biased region" description="Polar residues" evidence="1">
    <location>
        <begin position="1"/>
        <end position="11"/>
    </location>
</feature>
<feature type="region of interest" description="Disordered" evidence="1">
    <location>
        <begin position="144"/>
        <end position="204"/>
    </location>
</feature>
<organism evidence="3 4">
    <name type="scientific">Orchesella dallaii</name>
    <dbReference type="NCBI Taxonomy" id="48710"/>
    <lineage>
        <taxon>Eukaryota</taxon>
        <taxon>Metazoa</taxon>
        <taxon>Ecdysozoa</taxon>
        <taxon>Arthropoda</taxon>
        <taxon>Hexapoda</taxon>
        <taxon>Collembola</taxon>
        <taxon>Entomobryomorpha</taxon>
        <taxon>Entomobryoidea</taxon>
        <taxon>Orchesellidae</taxon>
        <taxon>Orchesellinae</taxon>
        <taxon>Orchesella</taxon>
    </lineage>
</organism>
<feature type="compositionally biased region" description="Gly residues" evidence="1">
    <location>
        <begin position="160"/>
        <end position="169"/>
    </location>
</feature>
<proteinExistence type="predicted"/>
<accession>A0ABP1S2B9</accession>
<feature type="compositionally biased region" description="Low complexity" evidence="1">
    <location>
        <begin position="170"/>
        <end position="183"/>
    </location>
</feature>
<dbReference type="EMBL" id="CAXLJM020000148">
    <property type="protein sequence ID" value="CAL8142215.1"/>
    <property type="molecule type" value="Genomic_DNA"/>
</dbReference>
<feature type="compositionally biased region" description="Acidic residues" evidence="1">
    <location>
        <begin position="82"/>
        <end position="97"/>
    </location>
</feature>
<dbReference type="InterPro" id="IPR036638">
    <property type="entry name" value="HLH_DNA-bd_sf"/>
</dbReference>
<feature type="domain" description="BHLH" evidence="2">
    <location>
        <begin position="208"/>
        <end position="260"/>
    </location>
</feature>